<evidence type="ECO:0000313" key="1">
    <source>
        <dbReference type="EMBL" id="GGR15810.1"/>
    </source>
</evidence>
<organism evidence="1 2">
    <name type="scientific">Deinococcus ruber</name>
    <dbReference type="NCBI Taxonomy" id="1848197"/>
    <lineage>
        <taxon>Bacteria</taxon>
        <taxon>Thermotogati</taxon>
        <taxon>Deinococcota</taxon>
        <taxon>Deinococci</taxon>
        <taxon>Deinococcales</taxon>
        <taxon>Deinococcaceae</taxon>
        <taxon>Deinococcus</taxon>
    </lineage>
</organism>
<reference evidence="1" key="1">
    <citation type="journal article" date="2014" name="Int. J. Syst. Evol. Microbiol.">
        <title>Complete genome sequence of Corynebacterium casei LMG S-19264T (=DSM 44701T), isolated from a smear-ripened cheese.</title>
        <authorList>
            <consortium name="US DOE Joint Genome Institute (JGI-PGF)"/>
            <person name="Walter F."/>
            <person name="Albersmeier A."/>
            <person name="Kalinowski J."/>
            <person name="Ruckert C."/>
        </authorList>
    </citation>
    <scope>NUCLEOTIDE SEQUENCE</scope>
    <source>
        <strain evidence="1">JCM 31311</strain>
    </source>
</reference>
<name>A0A918CB94_9DEIO</name>
<reference evidence="1" key="2">
    <citation type="submission" date="2020-09" db="EMBL/GenBank/DDBJ databases">
        <authorList>
            <person name="Sun Q."/>
            <person name="Ohkuma M."/>
        </authorList>
    </citation>
    <scope>NUCLEOTIDE SEQUENCE</scope>
    <source>
        <strain evidence="1">JCM 31311</strain>
    </source>
</reference>
<proteinExistence type="predicted"/>
<dbReference type="Proteomes" id="UP000603865">
    <property type="component" value="Unassembled WGS sequence"/>
</dbReference>
<dbReference type="RefSeq" id="WP_229776099.1">
    <property type="nucleotide sequence ID" value="NZ_BMQL01000018.1"/>
</dbReference>
<evidence type="ECO:0000313" key="2">
    <source>
        <dbReference type="Proteomes" id="UP000603865"/>
    </source>
</evidence>
<keyword evidence="2" id="KW-1185">Reference proteome</keyword>
<dbReference type="AlphaFoldDB" id="A0A918CB94"/>
<dbReference type="EMBL" id="BMQL01000018">
    <property type="protein sequence ID" value="GGR15810.1"/>
    <property type="molecule type" value="Genomic_DNA"/>
</dbReference>
<gene>
    <name evidence="1" type="ORF">GCM10008957_30690</name>
</gene>
<sequence>MMQEQQLRQEERTFALGTGVLATALDRHGQCWPVQYSVLTNAGSGNGVLIDASLPVVSRMPRLLALGDVVHERAVGGAVLGYWQFTFHSFTRCQPSIRGVECGRPDVEAVELRVPLVALRDRG</sequence>
<accession>A0A918CB94</accession>
<comment type="caution">
    <text evidence="1">The sequence shown here is derived from an EMBL/GenBank/DDBJ whole genome shotgun (WGS) entry which is preliminary data.</text>
</comment>
<protein>
    <submittedName>
        <fullName evidence="1">Uncharacterized protein</fullName>
    </submittedName>
</protein>